<evidence type="ECO:0000256" key="3">
    <source>
        <dbReference type="ARBA" id="ARBA00022741"/>
    </source>
</evidence>
<keyword evidence="4 10" id="KW-0067">ATP-binding</keyword>
<feature type="transmembrane region" description="Helical" evidence="7">
    <location>
        <begin position="72"/>
        <end position="93"/>
    </location>
</feature>
<dbReference type="Proteomes" id="UP000647183">
    <property type="component" value="Unassembled WGS sequence"/>
</dbReference>
<dbReference type="SMART" id="SM00382">
    <property type="entry name" value="AAA"/>
    <property type="match status" value="1"/>
</dbReference>
<feature type="transmembrane region" description="Helical" evidence="7">
    <location>
        <begin position="158"/>
        <end position="175"/>
    </location>
</feature>
<dbReference type="InterPro" id="IPR003439">
    <property type="entry name" value="ABC_transporter-like_ATP-bd"/>
</dbReference>
<dbReference type="SUPFAM" id="SSF52540">
    <property type="entry name" value="P-loop containing nucleoside triphosphate hydrolases"/>
    <property type="match status" value="1"/>
</dbReference>
<dbReference type="EMBL" id="JACSQJ010000003">
    <property type="protein sequence ID" value="MBD7987955.1"/>
    <property type="molecule type" value="Genomic_DNA"/>
</dbReference>
<dbReference type="Gene3D" id="1.20.1560.10">
    <property type="entry name" value="ABC transporter type 1, transmembrane domain"/>
    <property type="match status" value="1"/>
</dbReference>
<feature type="transmembrane region" description="Helical" evidence="7">
    <location>
        <begin position="265"/>
        <end position="285"/>
    </location>
</feature>
<sequence>MNETLRKTWGLFTPPEQRKALLMLALVVLMALVETLGVVSIMPFLSVLGRPEVVDEHPLLRQVHAWTGANDIQTFIVMLGLASMVVVVLSSIFKTVTIHLLNRFIHLQRHSLSSRLLGAYLHQPYEFFLGNNSSTLSKNVLSEVDQVTFELLQPLSQLIAQGAIVLAMVLLVFAYDPLVAVHIVATVTVLYGTIYLFVRKRLARIGGERQAANAQRYQACNEALSGIKEVKVTQSEAACLQDFSAHSRNFSRHFATAETLSHSPLYLVEAVGYSGLIGIALYLLIRSNDIAQVLPALGLYGFSAYRLLPAVQIMYRGFARLRFSSASLHAIHHDLSLPITRHADATENAITLAKEIRLHGIHYTYPSARSRPVLKDLDLQIPINTSLGISGRSGSGKSTLMDILLGLLEPQAGTLTVDGIQITRNNLRAWQRSIGYVPQHVYLTDASIAQNIAFGVKPEEIDVTSVLRAARIAQIHDFITKDLPDGYDTRIGERGVRLSGGQRQRLGIARALYRDPPVLFMDEATSALDPETEAAFNSAIEQLSGRKTVVIIAHKESSLRSCQEIIELSDLSTLRS</sequence>
<dbReference type="Gene3D" id="3.40.50.300">
    <property type="entry name" value="P-loop containing nucleotide triphosphate hydrolases"/>
    <property type="match status" value="1"/>
</dbReference>
<evidence type="ECO:0000256" key="5">
    <source>
        <dbReference type="ARBA" id="ARBA00022989"/>
    </source>
</evidence>
<proteinExistence type="predicted"/>
<protein>
    <submittedName>
        <fullName evidence="10">ABC transporter ATP-binding protein</fullName>
    </submittedName>
</protein>
<comment type="caution">
    <text evidence="10">The sequence shown here is derived from an EMBL/GenBank/DDBJ whole genome shotgun (WGS) entry which is preliminary data.</text>
</comment>
<dbReference type="InterPro" id="IPR027417">
    <property type="entry name" value="P-loop_NTPase"/>
</dbReference>
<evidence type="ECO:0000256" key="4">
    <source>
        <dbReference type="ARBA" id="ARBA00022840"/>
    </source>
</evidence>
<name>A0ABR8UIU4_9GAMM</name>
<dbReference type="InterPro" id="IPR017871">
    <property type="entry name" value="ABC_transporter-like_CS"/>
</dbReference>
<feature type="transmembrane region" description="Helical" evidence="7">
    <location>
        <begin position="181"/>
        <end position="198"/>
    </location>
</feature>
<evidence type="ECO:0000256" key="2">
    <source>
        <dbReference type="ARBA" id="ARBA00022692"/>
    </source>
</evidence>
<reference evidence="10 11" key="1">
    <citation type="submission" date="2020-08" db="EMBL/GenBank/DDBJ databases">
        <title>A Genomic Blueprint of the Chicken Gut Microbiome.</title>
        <authorList>
            <person name="Gilroy R."/>
            <person name="Ravi A."/>
            <person name="Getino M."/>
            <person name="Pursley I."/>
            <person name="Horton D.L."/>
            <person name="Alikhan N.-F."/>
            <person name="Baker D."/>
            <person name="Gharbi K."/>
            <person name="Hall N."/>
            <person name="Watson M."/>
            <person name="Adriaenssens E.M."/>
            <person name="Foster-Nyarko E."/>
            <person name="Jarju S."/>
            <person name="Secka A."/>
            <person name="Antonio M."/>
            <person name="Oren A."/>
            <person name="Chaudhuri R."/>
            <person name="La Ragione R.M."/>
            <person name="Hildebrand F."/>
            <person name="Pallen M.J."/>
        </authorList>
    </citation>
    <scope>NUCLEOTIDE SEQUENCE [LARGE SCALE GENOMIC DNA]</scope>
    <source>
        <strain evidence="10 11">Sa2BVA3</strain>
    </source>
</reference>
<dbReference type="InterPro" id="IPR011527">
    <property type="entry name" value="ABC1_TM_dom"/>
</dbReference>
<keyword evidence="3" id="KW-0547">Nucleotide-binding</keyword>
<evidence type="ECO:0000313" key="10">
    <source>
        <dbReference type="EMBL" id="MBD7987955.1"/>
    </source>
</evidence>
<dbReference type="Pfam" id="PF00664">
    <property type="entry name" value="ABC_membrane"/>
    <property type="match status" value="1"/>
</dbReference>
<dbReference type="PANTHER" id="PTHR24221:SF632">
    <property type="entry name" value="ATP-DEPENDENT LIPID A-CORE FLIPPASE"/>
    <property type="match status" value="1"/>
</dbReference>
<organism evidence="10 11">
    <name type="scientific">Luteimonas colneyensis</name>
    <dbReference type="NCBI Taxonomy" id="2762230"/>
    <lineage>
        <taxon>Bacteria</taxon>
        <taxon>Pseudomonadati</taxon>
        <taxon>Pseudomonadota</taxon>
        <taxon>Gammaproteobacteria</taxon>
        <taxon>Lysobacterales</taxon>
        <taxon>Lysobacteraceae</taxon>
        <taxon>Luteimonas</taxon>
    </lineage>
</organism>
<dbReference type="InterPro" id="IPR036640">
    <property type="entry name" value="ABC1_TM_sf"/>
</dbReference>
<dbReference type="RefSeq" id="WP_191729156.1">
    <property type="nucleotide sequence ID" value="NZ_JACSQJ010000003.1"/>
</dbReference>
<evidence type="ECO:0000259" key="8">
    <source>
        <dbReference type="PROSITE" id="PS50893"/>
    </source>
</evidence>
<dbReference type="PROSITE" id="PS00211">
    <property type="entry name" value="ABC_TRANSPORTER_1"/>
    <property type="match status" value="1"/>
</dbReference>
<evidence type="ECO:0000313" key="11">
    <source>
        <dbReference type="Proteomes" id="UP000647183"/>
    </source>
</evidence>
<dbReference type="Pfam" id="PF00005">
    <property type="entry name" value="ABC_tran"/>
    <property type="match status" value="1"/>
</dbReference>
<evidence type="ECO:0000256" key="7">
    <source>
        <dbReference type="SAM" id="Phobius"/>
    </source>
</evidence>
<keyword evidence="6 7" id="KW-0472">Membrane</keyword>
<feature type="domain" description="ABC transporter" evidence="8">
    <location>
        <begin position="356"/>
        <end position="576"/>
    </location>
</feature>
<evidence type="ECO:0000256" key="6">
    <source>
        <dbReference type="ARBA" id="ARBA00023136"/>
    </source>
</evidence>
<feature type="transmembrane region" description="Helical" evidence="7">
    <location>
        <begin position="21"/>
        <end position="45"/>
    </location>
</feature>
<evidence type="ECO:0000256" key="1">
    <source>
        <dbReference type="ARBA" id="ARBA00004651"/>
    </source>
</evidence>
<feature type="domain" description="ABC transmembrane type-1" evidence="9">
    <location>
        <begin position="21"/>
        <end position="290"/>
    </location>
</feature>
<keyword evidence="11" id="KW-1185">Reference proteome</keyword>
<accession>A0ABR8UIU4</accession>
<dbReference type="InterPro" id="IPR039421">
    <property type="entry name" value="Type_1_exporter"/>
</dbReference>
<keyword evidence="2 7" id="KW-0812">Transmembrane</keyword>
<dbReference type="InterPro" id="IPR003593">
    <property type="entry name" value="AAA+_ATPase"/>
</dbReference>
<keyword evidence="5 7" id="KW-1133">Transmembrane helix</keyword>
<dbReference type="PROSITE" id="PS50893">
    <property type="entry name" value="ABC_TRANSPORTER_2"/>
    <property type="match status" value="1"/>
</dbReference>
<gene>
    <name evidence="10" type="ORF">H9645_07925</name>
</gene>
<dbReference type="GO" id="GO:0005524">
    <property type="term" value="F:ATP binding"/>
    <property type="evidence" value="ECO:0007669"/>
    <property type="project" value="UniProtKB-KW"/>
</dbReference>
<dbReference type="SUPFAM" id="SSF90123">
    <property type="entry name" value="ABC transporter transmembrane region"/>
    <property type="match status" value="1"/>
</dbReference>
<dbReference type="PANTHER" id="PTHR24221">
    <property type="entry name" value="ATP-BINDING CASSETTE SUB-FAMILY B"/>
    <property type="match status" value="1"/>
</dbReference>
<dbReference type="PROSITE" id="PS50929">
    <property type="entry name" value="ABC_TM1F"/>
    <property type="match status" value="1"/>
</dbReference>
<evidence type="ECO:0000259" key="9">
    <source>
        <dbReference type="PROSITE" id="PS50929"/>
    </source>
</evidence>
<comment type="subcellular location">
    <subcellularLocation>
        <location evidence="1">Cell membrane</location>
        <topology evidence="1">Multi-pass membrane protein</topology>
    </subcellularLocation>
</comment>